<dbReference type="Gene3D" id="3.40.50.450">
    <property type="match status" value="1"/>
</dbReference>
<dbReference type="EMBL" id="JADFFM010000001">
    <property type="protein sequence ID" value="MBE9666712.1"/>
    <property type="molecule type" value="Genomic_DNA"/>
</dbReference>
<proteinExistence type="inferred from homology"/>
<dbReference type="InterPro" id="IPR041614">
    <property type="entry name" value="DprA_WH"/>
</dbReference>
<dbReference type="Proteomes" id="UP000632774">
    <property type="component" value="Unassembled WGS sequence"/>
</dbReference>
<evidence type="ECO:0000259" key="2">
    <source>
        <dbReference type="Pfam" id="PF02481"/>
    </source>
</evidence>
<evidence type="ECO:0000313" key="4">
    <source>
        <dbReference type="EMBL" id="MBE9666712.1"/>
    </source>
</evidence>
<organism evidence="4 5">
    <name type="scientific">Mucilaginibacter boryungensis</name>
    <dbReference type="NCBI Taxonomy" id="768480"/>
    <lineage>
        <taxon>Bacteria</taxon>
        <taxon>Pseudomonadati</taxon>
        <taxon>Bacteroidota</taxon>
        <taxon>Sphingobacteriia</taxon>
        <taxon>Sphingobacteriales</taxon>
        <taxon>Sphingobacteriaceae</taxon>
        <taxon>Mucilaginibacter</taxon>
    </lineage>
</organism>
<dbReference type="InterPro" id="IPR003488">
    <property type="entry name" value="DprA"/>
</dbReference>
<dbReference type="Pfam" id="PF02481">
    <property type="entry name" value="DNA_processg_A"/>
    <property type="match status" value="1"/>
</dbReference>
<dbReference type="SUPFAM" id="SSF102405">
    <property type="entry name" value="MCP/YpsA-like"/>
    <property type="match status" value="1"/>
</dbReference>
<comment type="caution">
    <text evidence="4">The sequence shown here is derived from an EMBL/GenBank/DDBJ whole genome shotgun (WGS) entry which is preliminary data.</text>
</comment>
<keyword evidence="5" id="KW-1185">Reference proteome</keyword>
<sequence>MSLLHQVALTFIKGIGPSSARAMLAYTGDAETLFKTSPAKLKNIPGINDKRVEFFLADLESPLMRAEQELEFMERNKVEAVFYTDSRYPKRLKSCEDAPLLLYSKGNGDLNMPKVISIVGTRNATDYGKRLCHDLIEELQQYNVLIVSGLAYGIDTAAHKESLKFNIPTVGVLGHGFDSMYPAQNRTLANKMLADGGVLTEYPSGVAAHPANFPARNRIVAGMADATIVVEASIKGGALITAEIANSYNRDVFAFPGRINDEFSEGCNFLIRNNKAALLSCMADLAYIMGWEKKDDAKQVEQLMLPIDLSSAEQLIFEAIRQNKVPLAIDDLSLRINMPTSQLAMNLLNMEMQGFIRSLPGKTYMVN</sequence>
<dbReference type="Gene3D" id="1.10.10.10">
    <property type="entry name" value="Winged helix-like DNA-binding domain superfamily/Winged helix DNA-binding domain"/>
    <property type="match status" value="1"/>
</dbReference>
<gene>
    <name evidence="4" type="primary">dprA</name>
    <name evidence="4" type="ORF">IRJ18_10095</name>
</gene>
<dbReference type="PANTHER" id="PTHR43022:SF1">
    <property type="entry name" value="PROTEIN SMF"/>
    <property type="match status" value="1"/>
</dbReference>
<feature type="domain" description="Smf/DprA SLOG" evidence="2">
    <location>
        <begin position="81"/>
        <end position="286"/>
    </location>
</feature>
<dbReference type="SUPFAM" id="SSF47781">
    <property type="entry name" value="RuvA domain 2-like"/>
    <property type="match status" value="1"/>
</dbReference>
<feature type="domain" description="DprA winged helix" evidence="3">
    <location>
        <begin position="306"/>
        <end position="362"/>
    </location>
</feature>
<dbReference type="PANTHER" id="PTHR43022">
    <property type="entry name" value="PROTEIN SMF"/>
    <property type="match status" value="1"/>
</dbReference>
<comment type="similarity">
    <text evidence="1">Belongs to the DprA/Smf family.</text>
</comment>
<dbReference type="Pfam" id="PF17782">
    <property type="entry name" value="WHD_DprA"/>
    <property type="match status" value="1"/>
</dbReference>
<dbReference type="InterPro" id="IPR057666">
    <property type="entry name" value="DrpA_SLOG"/>
</dbReference>
<dbReference type="NCBIfam" id="TIGR00732">
    <property type="entry name" value="dprA"/>
    <property type="match status" value="1"/>
</dbReference>
<dbReference type="RefSeq" id="WP_194106053.1">
    <property type="nucleotide sequence ID" value="NZ_JADFFM010000001.1"/>
</dbReference>
<dbReference type="Pfam" id="PF14520">
    <property type="entry name" value="HHH_5"/>
    <property type="match status" value="1"/>
</dbReference>
<protein>
    <submittedName>
        <fullName evidence="4">DNA-protecting protein DprA</fullName>
    </submittedName>
</protein>
<evidence type="ECO:0000256" key="1">
    <source>
        <dbReference type="ARBA" id="ARBA00006525"/>
    </source>
</evidence>
<accession>A0ABR9XHP7</accession>
<evidence type="ECO:0000259" key="3">
    <source>
        <dbReference type="Pfam" id="PF17782"/>
    </source>
</evidence>
<dbReference type="InterPro" id="IPR036388">
    <property type="entry name" value="WH-like_DNA-bd_sf"/>
</dbReference>
<dbReference type="InterPro" id="IPR010994">
    <property type="entry name" value="RuvA_2-like"/>
</dbReference>
<evidence type="ECO:0000313" key="5">
    <source>
        <dbReference type="Proteomes" id="UP000632774"/>
    </source>
</evidence>
<reference evidence="4 5" key="1">
    <citation type="submission" date="2020-10" db="EMBL/GenBank/DDBJ databases">
        <title>Mucilaginibacter mali sp. nov., isolated from rhizosphere soil of apple orchard.</title>
        <authorList>
            <person name="Lee J.-S."/>
            <person name="Kim H.S."/>
            <person name="Kim J.-S."/>
        </authorList>
    </citation>
    <scope>NUCLEOTIDE SEQUENCE [LARGE SCALE GENOMIC DNA]</scope>
    <source>
        <strain evidence="4 5">KCTC 23157</strain>
    </source>
</reference>
<name>A0ABR9XHP7_9SPHI</name>